<sequence length="378" mass="42535">MSQIVDYLHDIMPLNHYRDSGRSRLTSEKAAQFSPDIYARIPLRMAVINRNMRSPAIRTITAKKGSDIGLVTTSTPLESPTSSYVQKNNNNIHTTPTSKIFSESFISAITTEIELDGTAPSGYSEEGFKNHLDRLYRLAGVQEEQIEQATSAMEQCRKQFRSNGTLAELTAQRALLLASERLRVLNYELQRLNAMQQAAGGSLPPLPRWFPGSMTISTIRIHLNRNFCLKSIDKESSYDFVVLMRSGEHVFATQVACIMDIGPLRARFVRFPDTIRFNNLTADFCICVEIFAMKIENRSGDSKNPCLVPRRALKCLTPTACRPVKISQDSAVNIHEFSRCGHVCLNRETTGSLKFYVDDAEYPLEGTIELRALLQLDE</sequence>
<protein>
    <recommendedName>
        <fullName evidence="1">Anillin homology domain-containing protein</fullName>
    </recommendedName>
</protein>
<dbReference type="PANTHER" id="PTHR21538">
    <property type="entry name" value="ANILLIN/RHOTEKIN RTKN"/>
    <property type="match status" value="1"/>
</dbReference>
<proteinExistence type="predicted"/>
<organism evidence="2 3">
    <name type="scientific">Steinernema carpocapsae</name>
    <name type="common">Entomopathogenic nematode</name>
    <dbReference type="NCBI Taxonomy" id="34508"/>
    <lineage>
        <taxon>Eukaryota</taxon>
        <taxon>Metazoa</taxon>
        <taxon>Ecdysozoa</taxon>
        <taxon>Nematoda</taxon>
        <taxon>Chromadorea</taxon>
        <taxon>Rhabditida</taxon>
        <taxon>Tylenchina</taxon>
        <taxon>Panagrolaimomorpha</taxon>
        <taxon>Strongyloidoidea</taxon>
        <taxon>Steinernematidae</taxon>
        <taxon>Steinernema</taxon>
    </lineage>
</organism>
<dbReference type="InterPro" id="IPR051364">
    <property type="entry name" value="Cytokinesis/Rho-signaling"/>
</dbReference>
<dbReference type="GO" id="GO:0000915">
    <property type="term" value="P:actomyosin contractile ring assembly"/>
    <property type="evidence" value="ECO:0007669"/>
    <property type="project" value="TreeGrafter"/>
</dbReference>
<dbReference type="Pfam" id="PF08174">
    <property type="entry name" value="Anillin"/>
    <property type="match status" value="1"/>
</dbReference>
<dbReference type="AlphaFoldDB" id="A0A4U5LYD8"/>
<dbReference type="InterPro" id="IPR012966">
    <property type="entry name" value="AHD"/>
</dbReference>
<evidence type="ECO:0000313" key="3">
    <source>
        <dbReference type="Proteomes" id="UP000298663"/>
    </source>
</evidence>
<dbReference type="PANTHER" id="PTHR21538:SF23">
    <property type="entry name" value="ANILLIN"/>
    <property type="match status" value="1"/>
</dbReference>
<dbReference type="GO" id="GO:0005826">
    <property type="term" value="C:actomyosin contractile ring"/>
    <property type="evidence" value="ECO:0007669"/>
    <property type="project" value="TreeGrafter"/>
</dbReference>
<gene>
    <name evidence="2" type="ORF">L596_028417</name>
</gene>
<accession>A0A4U5LYD8</accession>
<dbReference type="EMBL" id="AZBU02000011">
    <property type="protein sequence ID" value="TKR61291.1"/>
    <property type="molecule type" value="Genomic_DNA"/>
</dbReference>
<feature type="domain" description="Anillin homology" evidence="1">
    <location>
        <begin position="211"/>
        <end position="349"/>
    </location>
</feature>
<keyword evidence="3" id="KW-1185">Reference proteome</keyword>
<reference evidence="2 3" key="2">
    <citation type="journal article" date="2019" name="G3 (Bethesda)">
        <title>Hybrid Assembly of the Genome of the Entomopathogenic Nematode Steinernema carpocapsae Identifies the X-Chromosome.</title>
        <authorList>
            <person name="Serra L."/>
            <person name="Macchietto M."/>
            <person name="Macias-Munoz A."/>
            <person name="McGill C.J."/>
            <person name="Rodriguez I.M."/>
            <person name="Rodriguez B."/>
            <person name="Murad R."/>
            <person name="Mortazavi A."/>
        </authorList>
    </citation>
    <scope>NUCLEOTIDE SEQUENCE [LARGE SCALE GENOMIC DNA]</scope>
    <source>
        <strain evidence="2 3">ALL</strain>
    </source>
</reference>
<comment type="caution">
    <text evidence="2">The sequence shown here is derived from an EMBL/GenBank/DDBJ whole genome shotgun (WGS) entry which is preliminary data.</text>
</comment>
<name>A0A4U5LYD8_STECR</name>
<reference evidence="2 3" key="1">
    <citation type="journal article" date="2015" name="Genome Biol.">
        <title>Comparative genomics of Steinernema reveals deeply conserved gene regulatory networks.</title>
        <authorList>
            <person name="Dillman A.R."/>
            <person name="Macchietto M."/>
            <person name="Porter C.F."/>
            <person name="Rogers A."/>
            <person name="Williams B."/>
            <person name="Antoshechkin I."/>
            <person name="Lee M.M."/>
            <person name="Goodwin Z."/>
            <person name="Lu X."/>
            <person name="Lewis E.E."/>
            <person name="Goodrich-Blair H."/>
            <person name="Stock S.P."/>
            <person name="Adams B.J."/>
            <person name="Sternberg P.W."/>
            <person name="Mortazavi A."/>
        </authorList>
    </citation>
    <scope>NUCLEOTIDE SEQUENCE [LARGE SCALE GENOMIC DNA]</scope>
    <source>
        <strain evidence="2 3">ALL</strain>
    </source>
</reference>
<dbReference type="OrthoDB" id="5915976at2759"/>
<dbReference type="GO" id="GO:0000281">
    <property type="term" value="P:mitotic cytokinesis"/>
    <property type="evidence" value="ECO:0007669"/>
    <property type="project" value="TreeGrafter"/>
</dbReference>
<dbReference type="STRING" id="34508.A0A4U5LYD8"/>
<evidence type="ECO:0000313" key="2">
    <source>
        <dbReference type="EMBL" id="TKR61291.1"/>
    </source>
</evidence>
<dbReference type="GO" id="GO:0031106">
    <property type="term" value="P:septin ring organization"/>
    <property type="evidence" value="ECO:0007669"/>
    <property type="project" value="TreeGrafter"/>
</dbReference>
<dbReference type="Proteomes" id="UP000298663">
    <property type="component" value="Unassembled WGS sequence"/>
</dbReference>
<evidence type="ECO:0000259" key="1">
    <source>
        <dbReference type="Pfam" id="PF08174"/>
    </source>
</evidence>